<evidence type="ECO:0000313" key="3">
    <source>
        <dbReference type="Proteomes" id="UP000306791"/>
    </source>
</evidence>
<evidence type="ECO:0000313" key="2">
    <source>
        <dbReference type="EMBL" id="TLM79998.1"/>
    </source>
</evidence>
<keyword evidence="3" id="KW-1185">Reference proteome</keyword>
<evidence type="ECO:0000256" key="1">
    <source>
        <dbReference type="SAM" id="Phobius"/>
    </source>
</evidence>
<feature type="transmembrane region" description="Helical" evidence="1">
    <location>
        <begin position="45"/>
        <end position="66"/>
    </location>
</feature>
<sequence length="404" mass="44899">MEAVEKTTTEVEQAGQKKAARTARAILRKLTAAGDGRKPAWIKRLSGATAFVLLPLLAVSAYYLFWVSDRYVSTTQLIVKDNSSNQGMSSSLGFLVPGMGSDNQDAFLVVNYIQSLDMALYLDDTLKLAEYYKSDQYDVFSRLAADASQEDYLEYYRSHIAIGHDETSGIITIEVQAFEPEFARQLVDTVVRKSEDFVNAISNQLADKQVSFVRSEMELAQAKLRTSKQNILDFQNRNNVVSPEELTKGISAIIQGLEATLAEQRAKLTAAKTYLHSDSSQVVSLQAEINSIEQQIEAEKVRLVGVSKEGGEERLNSLNAHFQNLQLDLQFAMDAYQASLTALETARMEASGRLKHLMVISQPSVAEEAEYPHKLYNLASLAVILLLLYGIGRMLVASIRDHRV</sequence>
<organism evidence="2 3">
    <name type="scientific">Microbulbifer harenosus</name>
    <dbReference type="NCBI Taxonomy" id="2576840"/>
    <lineage>
        <taxon>Bacteria</taxon>
        <taxon>Pseudomonadati</taxon>
        <taxon>Pseudomonadota</taxon>
        <taxon>Gammaproteobacteria</taxon>
        <taxon>Cellvibrionales</taxon>
        <taxon>Microbulbiferaceae</taxon>
        <taxon>Microbulbifer</taxon>
    </lineage>
</organism>
<gene>
    <name evidence="2" type="ORF">FDY93_01080</name>
</gene>
<keyword evidence="1" id="KW-1133">Transmembrane helix</keyword>
<dbReference type="EMBL" id="VANI01000001">
    <property type="protein sequence ID" value="TLM79998.1"/>
    <property type="molecule type" value="Genomic_DNA"/>
</dbReference>
<reference evidence="2 3" key="1">
    <citation type="submission" date="2019-05" db="EMBL/GenBank/DDBJ databases">
        <title>Microbulbifer harenosus sp. nov., an alginate-degrading bacterium isolated from coastal sand.</title>
        <authorList>
            <person name="Huang H."/>
            <person name="Mo K."/>
            <person name="Bao S."/>
        </authorList>
    </citation>
    <scope>NUCLEOTIDE SEQUENCE [LARGE SCALE GENOMIC DNA]</scope>
    <source>
        <strain evidence="2 3">HB161719</strain>
    </source>
</reference>
<keyword evidence="2" id="KW-0813">Transport</keyword>
<dbReference type="PANTHER" id="PTHR32309:SF13">
    <property type="entry name" value="FERRIC ENTEROBACTIN TRANSPORT PROTEIN FEPE"/>
    <property type="match status" value="1"/>
</dbReference>
<name>A0ABY2UN02_9GAMM</name>
<keyword evidence="1" id="KW-0812">Transmembrane</keyword>
<dbReference type="InterPro" id="IPR050445">
    <property type="entry name" value="Bact_polysacc_biosynth/exp"/>
</dbReference>
<keyword evidence="1" id="KW-0472">Membrane</keyword>
<dbReference type="RefSeq" id="WP_138233883.1">
    <property type="nucleotide sequence ID" value="NZ_CP185860.1"/>
</dbReference>
<proteinExistence type="predicted"/>
<comment type="caution">
    <text evidence="2">The sequence shown here is derived from an EMBL/GenBank/DDBJ whole genome shotgun (WGS) entry which is preliminary data.</text>
</comment>
<dbReference type="PANTHER" id="PTHR32309">
    <property type="entry name" value="TYROSINE-PROTEIN KINASE"/>
    <property type="match status" value="1"/>
</dbReference>
<keyword evidence="2" id="KW-0762">Sugar transport</keyword>
<accession>A0ABY2UN02</accession>
<protein>
    <submittedName>
        <fullName evidence="2">Sugar transporter</fullName>
    </submittedName>
</protein>
<dbReference type="Proteomes" id="UP000306791">
    <property type="component" value="Unassembled WGS sequence"/>
</dbReference>
<feature type="transmembrane region" description="Helical" evidence="1">
    <location>
        <begin position="375"/>
        <end position="396"/>
    </location>
</feature>